<accession>A0AB39BZT1</accession>
<organism evidence="1">
    <name type="scientific">Pakpunavirus sp</name>
    <dbReference type="NCBI Taxonomy" id="2833053"/>
    <lineage>
        <taxon>Viruses</taxon>
        <taxon>Duplodnaviria</taxon>
        <taxon>Heunggongvirae</taxon>
        <taxon>Uroviricota</taxon>
        <taxon>Caudoviricetes</taxon>
        <taxon>Vandenendeviridae</taxon>
        <taxon>Skurskavirinae</taxon>
        <taxon>Pakpunavirus</taxon>
    </lineage>
</organism>
<reference evidence="1" key="1">
    <citation type="submission" date="2024-06" db="EMBL/GenBank/DDBJ databases">
        <authorList>
            <person name="Agudelo-Romero P."/>
            <person name="Caparros-Martin J.A."/>
            <person name="Sharma A."/>
            <person name="Saladie M."/>
            <person name="Stick S.M."/>
            <person name="O'Gara F."/>
        </authorList>
    </citation>
    <scope>NUCLEOTIDE SEQUENCE</scope>
    <source>
        <strain evidence="1">VContig3</strain>
    </source>
</reference>
<dbReference type="EMBL" id="PP986817">
    <property type="protein sequence ID" value="XDI97878.1"/>
    <property type="molecule type" value="Genomic_DNA"/>
</dbReference>
<sequence length="196" mass="22354">MKMNSARQLWHDSMYQRRESTTAYALEVGQLGASVQKTEKDRRTDVALDQALCGMVQSVIGTLPASLQCFGHWMYSPLADDDHREIAEELVFAMAAAKLPRMTEAKREKAQYVAKGVLYRYRRQHQGGQSSTPDPLPTPETFRAWLFDEYGVRLCSENWTREWESHIDAFFQACNDLDKAALAPVSGLLYQWKEAA</sequence>
<evidence type="ECO:0000313" key="1">
    <source>
        <dbReference type="EMBL" id="XDI97878.1"/>
    </source>
</evidence>
<name>A0AB39BZT1_9CAUD</name>
<proteinExistence type="predicted"/>
<protein>
    <submittedName>
        <fullName evidence="1">Uncharacterized protein</fullName>
    </submittedName>
</protein>